<dbReference type="InterPro" id="IPR045849">
    <property type="entry name" value="IP5P_plant"/>
</dbReference>
<evidence type="ECO:0000256" key="1">
    <source>
        <dbReference type="ARBA" id="ARBA00022801"/>
    </source>
</evidence>
<accession>A0A7J7L7L4</accession>
<protein>
    <submittedName>
        <fullName evidence="2">Uncharacterized protein</fullName>
    </submittedName>
</protein>
<name>A0A7J7L7L4_9MAGN</name>
<gene>
    <name evidence="2" type="ORF">GIB67_032511</name>
</gene>
<keyword evidence="3" id="KW-1185">Reference proteome</keyword>
<dbReference type="AlphaFoldDB" id="A0A7J7L7L4"/>
<dbReference type="GO" id="GO:0004445">
    <property type="term" value="F:inositol-polyphosphate 5-phosphatase activity"/>
    <property type="evidence" value="ECO:0007669"/>
    <property type="project" value="InterPro"/>
</dbReference>
<dbReference type="Proteomes" id="UP000541444">
    <property type="component" value="Unassembled WGS sequence"/>
</dbReference>
<keyword evidence="1" id="KW-0378">Hydrolase</keyword>
<comment type="caution">
    <text evidence="2">The sequence shown here is derived from an EMBL/GenBank/DDBJ whole genome shotgun (WGS) entry which is preliminary data.</text>
</comment>
<dbReference type="InterPro" id="IPR036691">
    <property type="entry name" value="Endo/exonu/phosph_ase_sf"/>
</dbReference>
<reference evidence="2 3" key="1">
    <citation type="journal article" date="2020" name="IScience">
        <title>Genome Sequencing of the Endangered Kingdonia uniflora (Circaeasteraceae, Ranunculales) Reveals Potential Mechanisms of Evolutionary Specialization.</title>
        <authorList>
            <person name="Sun Y."/>
            <person name="Deng T."/>
            <person name="Zhang A."/>
            <person name="Moore M.J."/>
            <person name="Landis J.B."/>
            <person name="Lin N."/>
            <person name="Zhang H."/>
            <person name="Zhang X."/>
            <person name="Huang J."/>
            <person name="Zhang X."/>
            <person name="Sun H."/>
            <person name="Wang H."/>
        </authorList>
    </citation>
    <scope>NUCLEOTIDE SEQUENCE [LARGE SCALE GENOMIC DNA]</scope>
    <source>
        <strain evidence="2">TB1705</strain>
        <tissue evidence="2">Leaf</tissue>
    </source>
</reference>
<organism evidence="2 3">
    <name type="scientific">Kingdonia uniflora</name>
    <dbReference type="NCBI Taxonomy" id="39325"/>
    <lineage>
        <taxon>Eukaryota</taxon>
        <taxon>Viridiplantae</taxon>
        <taxon>Streptophyta</taxon>
        <taxon>Embryophyta</taxon>
        <taxon>Tracheophyta</taxon>
        <taxon>Spermatophyta</taxon>
        <taxon>Magnoliopsida</taxon>
        <taxon>Ranunculales</taxon>
        <taxon>Circaeasteraceae</taxon>
        <taxon>Kingdonia</taxon>
    </lineage>
</organism>
<dbReference type="Gene3D" id="3.60.10.10">
    <property type="entry name" value="Endonuclease/exonuclease/phosphatase"/>
    <property type="match status" value="1"/>
</dbReference>
<dbReference type="GO" id="GO:0034485">
    <property type="term" value="F:phosphatidylinositol-3,4,5-trisphosphate 5-phosphatase activity"/>
    <property type="evidence" value="ECO:0007669"/>
    <property type="project" value="TreeGrafter"/>
</dbReference>
<evidence type="ECO:0000313" key="3">
    <source>
        <dbReference type="Proteomes" id="UP000541444"/>
    </source>
</evidence>
<evidence type="ECO:0000313" key="2">
    <source>
        <dbReference type="EMBL" id="KAF6138617.1"/>
    </source>
</evidence>
<proteinExistence type="predicted"/>
<dbReference type="PANTHER" id="PTHR45666">
    <property type="entry name" value="TYPE IV INOSITOL POLYPHOSPHATE 5-PHOSPHATASE 9"/>
    <property type="match status" value="1"/>
</dbReference>
<dbReference type="PANTHER" id="PTHR45666:SF22">
    <property type="entry name" value="TYPE I INOSITOL POLYPHOSPHATE 5-PHOSPHATASE 4"/>
    <property type="match status" value="1"/>
</dbReference>
<dbReference type="OrthoDB" id="62798at2759"/>
<dbReference type="EMBL" id="JACGCM010002568">
    <property type="protein sequence ID" value="KAF6138617.1"/>
    <property type="molecule type" value="Genomic_DNA"/>
</dbReference>
<dbReference type="GO" id="GO:0046856">
    <property type="term" value="P:phosphatidylinositol dephosphorylation"/>
    <property type="evidence" value="ECO:0007669"/>
    <property type="project" value="TreeGrafter"/>
</dbReference>
<dbReference type="GO" id="GO:0004439">
    <property type="term" value="F:phosphatidylinositol-4,5-bisphosphate 5-phosphatase activity"/>
    <property type="evidence" value="ECO:0007669"/>
    <property type="project" value="TreeGrafter"/>
</dbReference>
<sequence>MSYGGSVPVEDRKLAIGNSRYCLVPNKHMFKIFFRVWVRRKLRDDVQNMKDPCVGRGLMGYLRNKGSISISMSLL</sequence>